<name>A0A501W8W5_9BACT</name>
<comment type="caution">
    <text evidence="1">The sequence shown here is derived from an EMBL/GenBank/DDBJ whole genome shotgun (WGS) entry which is preliminary data.</text>
</comment>
<gene>
    <name evidence="1" type="ORF">FJM65_14130</name>
</gene>
<dbReference type="EMBL" id="VFRQ01000007">
    <property type="protein sequence ID" value="TPE43247.1"/>
    <property type="molecule type" value="Genomic_DNA"/>
</dbReference>
<sequence>MRKWYKLYSNILYLHFSEAFLQLPESAKNAVSPKNPLLRLGKVAGYTFLRLIGNLFKSVKHEEKLQAKIWLYVVSQNNYDSLKFIAEELHDAVFVAGQSKEIGKYNRVVERLSLRRKLLYYYKFLPLLLQFLKYKTASTIRFFDVLFDAVGFYEVYLRKLQKYKPKAIVFANDHNADARAMLLAAKSMGIKTIYIQHASVSPMFPPLAYDLNLLEGQDALDKYKLCGPVTGQVELIGMPKADAFVPFRNQNKTIQTIGIGCNLMDDVAEIEKLLTQLTTALPSLSLILRPHPRDTRNFSKLQSISPQISLSDSRTVATFDYLRQIDVQVSGNSGIHLEAVLLNVWSMFYDFNPKHKLEDYYGFVKHGLVEAVSGPEELIGLLQTHLSNKPDVTGRAKYYNATVGTAYDGKSGTLALKQIAEFLKH</sequence>
<dbReference type="AlphaFoldDB" id="A0A501W8W5"/>
<protein>
    <submittedName>
        <fullName evidence="1">Uncharacterized protein</fullName>
    </submittedName>
</protein>
<reference evidence="1 2" key="1">
    <citation type="submission" date="2019-06" db="EMBL/GenBank/DDBJ databases">
        <title>A novel bacterium of genus Pontibacter, isolated from marine sediment.</title>
        <authorList>
            <person name="Huang H."/>
            <person name="Mo K."/>
            <person name="Hu Y."/>
        </authorList>
    </citation>
    <scope>NUCLEOTIDE SEQUENCE [LARGE SCALE GENOMIC DNA]</scope>
    <source>
        <strain evidence="1 2">HB172049</strain>
    </source>
</reference>
<dbReference type="Gene3D" id="3.40.50.12580">
    <property type="match status" value="1"/>
</dbReference>
<keyword evidence="2" id="KW-1185">Reference proteome</keyword>
<dbReference type="InterPro" id="IPR043148">
    <property type="entry name" value="TagF_C"/>
</dbReference>
<evidence type="ECO:0000313" key="2">
    <source>
        <dbReference type="Proteomes" id="UP000316727"/>
    </source>
</evidence>
<dbReference type="Proteomes" id="UP000316727">
    <property type="component" value="Unassembled WGS sequence"/>
</dbReference>
<dbReference type="RefSeq" id="WP_140622193.1">
    <property type="nucleotide sequence ID" value="NZ_VFRQ01000007.1"/>
</dbReference>
<dbReference type="OrthoDB" id="863394at2"/>
<evidence type="ECO:0000313" key="1">
    <source>
        <dbReference type="EMBL" id="TPE43247.1"/>
    </source>
</evidence>
<proteinExistence type="predicted"/>
<dbReference type="SUPFAM" id="SSF53756">
    <property type="entry name" value="UDP-Glycosyltransferase/glycogen phosphorylase"/>
    <property type="match status" value="1"/>
</dbReference>
<accession>A0A501W8W5</accession>
<organism evidence="1 2">
    <name type="scientific">Pontibacter mangrovi</name>
    <dbReference type="NCBI Taxonomy" id="2589816"/>
    <lineage>
        <taxon>Bacteria</taxon>
        <taxon>Pseudomonadati</taxon>
        <taxon>Bacteroidota</taxon>
        <taxon>Cytophagia</taxon>
        <taxon>Cytophagales</taxon>
        <taxon>Hymenobacteraceae</taxon>
        <taxon>Pontibacter</taxon>
    </lineage>
</organism>